<evidence type="ECO:0000313" key="2">
    <source>
        <dbReference type="Proteomes" id="UP001054945"/>
    </source>
</evidence>
<gene>
    <name evidence="1" type="ORF">CEXT_510421</name>
</gene>
<reference evidence="1 2" key="1">
    <citation type="submission" date="2021-06" db="EMBL/GenBank/DDBJ databases">
        <title>Caerostris extrusa draft genome.</title>
        <authorList>
            <person name="Kono N."/>
            <person name="Arakawa K."/>
        </authorList>
    </citation>
    <scope>NUCLEOTIDE SEQUENCE [LARGE SCALE GENOMIC DNA]</scope>
</reference>
<dbReference type="AlphaFoldDB" id="A0AAV4WVW2"/>
<dbReference type="Proteomes" id="UP001054945">
    <property type="component" value="Unassembled WGS sequence"/>
</dbReference>
<sequence length="84" mass="9210">MVSKGSFLKPGIVEDVGGELFSNSQHLNKLQRPLKIRGGNELYVEVQGRQKISPPESEDLENKSLPFDARRVWVDEEGGGCGVG</sequence>
<name>A0AAV4WVW2_CAEEX</name>
<evidence type="ECO:0000313" key="1">
    <source>
        <dbReference type="EMBL" id="GIY86627.1"/>
    </source>
</evidence>
<comment type="caution">
    <text evidence="1">The sequence shown here is derived from an EMBL/GenBank/DDBJ whole genome shotgun (WGS) entry which is preliminary data.</text>
</comment>
<protein>
    <submittedName>
        <fullName evidence="1">Uncharacterized protein</fullName>
    </submittedName>
</protein>
<organism evidence="1 2">
    <name type="scientific">Caerostris extrusa</name>
    <name type="common">Bark spider</name>
    <name type="synonym">Caerostris bankana</name>
    <dbReference type="NCBI Taxonomy" id="172846"/>
    <lineage>
        <taxon>Eukaryota</taxon>
        <taxon>Metazoa</taxon>
        <taxon>Ecdysozoa</taxon>
        <taxon>Arthropoda</taxon>
        <taxon>Chelicerata</taxon>
        <taxon>Arachnida</taxon>
        <taxon>Araneae</taxon>
        <taxon>Araneomorphae</taxon>
        <taxon>Entelegynae</taxon>
        <taxon>Araneoidea</taxon>
        <taxon>Araneidae</taxon>
        <taxon>Caerostris</taxon>
    </lineage>
</organism>
<proteinExistence type="predicted"/>
<accession>A0AAV4WVW2</accession>
<dbReference type="EMBL" id="BPLR01016826">
    <property type="protein sequence ID" value="GIY86627.1"/>
    <property type="molecule type" value="Genomic_DNA"/>
</dbReference>
<keyword evidence="2" id="KW-1185">Reference proteome</keyword>